<dbReference type="Ensembl" id="ENSACIT00000027067.1">
    <property type="protein sequence ID" value="ENSACIP00000026374.1"/>
    <property type="gene ID" value="ENSACIG00000020451.1"/>
</dbReference>
<dbReference type="AlphaFoldDB" id="A0A3Q0SN65"/>
<evidence type="ECO:0000313" key="1">
    <source>
        <dbReference type="Ensembl" id="ENSACIP00000026374.1"/>
    </source>
</evidence>
<proteinExistence type="predicted"/>
<dbReference type="Proteomes" id="UP000261340">
    <property type="component" value="Unplaced"/>
</dbReference>
<protein>
    <submittedName>
        <fullName evidence="1">Uncharacterized protein</fullName>
    </submittedName>
</protein>
<sequence length="75" mass="8577">MFCLEKGKSAFHHQNLIPTQKHDVGSIIALACFRASGKEWLIIIDGAIDLEFHHVILKKRNSVVPFAFRTFEKVK</sequence>
<organism evidence="1 2">
    <name type="scientific">Amphilophus citrinellus</name>
    <name type="common">Midas cichlid</name>
    <name type="synonym">Cichlasoma citrinellum</name>
    <dbReference type="NCBI Taxonomy" id="61819"/>
    <lineage>
        <taxon>Eukaryota</taxon>
        <taxon>Metazoa</taxon>
        <taxon>Chordata</taxon>
        <taxon>Craniata</taxon>
        <taxon>Vertebrata</taxon>
        <taxon>Euteleostomi</taxon>
        <taxon>Actinopterygii</taxon>
        <taxon>Neopterygii</taxon>
        <taxon>Teleostei</taxon>
        <taxon>Neoteleostei</taxon>
        <taxon>Acanthomorphata</taxon>
        <taxon>Ovalentaria</taxon>
        <taxon>Cichlomorphae</taxon>
        <taxon>Cichliformes</taxon>
        <taxon>Cichlidae</taxon>
        <taxon>New World cichlids</taxon>
        <taxon>Cichlasomatinae</taxon>
        <taxon>Heroini</taxon>
        <taxon>Amphilophus</taxon>
    </lineage>
</organism>
<evidence type="ECO:0000313" key="2">
    <source>
        <dbReference type="Proteomes" id="UP000261340"/>
    </source>
</evidence>
<keyword evidence="2" id="KW-1185">Reference proteome</keyword>
<reference evidence="1" key="2">
    <citation type="submission" date="2025-09" db="UniProtKB">
        <authorList>
            <consortium name="Ensembl"/>
        </authorList>
    </citation>
    <scope>IDENTIFICATION</scope>
</reference>
<reference evidence="1" key="1">
    <citation type="submission" date="2025-08" db="UniProtKB">
        <authorList>
            <consortium name="Ensembl"/>
        </authorList>
    </citation>
    <scope>IDENTIFICATION</scope>
</reference>
<name>A0A3Q0SN65_AMPCI</name>
<accession>A0A3Q0SN65</accession>